<evidence type="ECO:0000256" key="1">
    <source>
        <dbReference type="SAM" id="MobiDB-lite"/>
    </source>
</evidence>
<protein>
    <submittedName>
        <fullName evidence="2">Uncharacterized protein</fullName>
    </submittedName>
</protein>
<proteinExistence type="predicted"/>
<accession>A0A4P9WTE3</accession>
<sequence>MVPTAVKAPNPSPAASPPYQFVDKKGRASGVQTPNSQNGISFRAHHQLNGQSHPDQCPPLLNLVQESEKRAHKEQKRLRQVPGLEVETGVGCFEPVMFYNAWQVTQLWQYGPIEPEGRGRARDKGVNPFWSFLTNGGSMMNPSLAGKDRQCTMYYLHPQGKQEPTGGFPGEEQGEKQEGEASGMEAGTRGQSTGCK</sequence>
<evidence type="ECO:0000313" key="2">
    <source>
        <dbReference type="EMBL" id="RKO94620.1"/>
    </source>
</evidence>
<reference evidence="3" key="1">
    <citation type="journal article" date="2018" name="Nat. Microbiol.">
        <title>Leveraging single-cell genomics to expand the fungal tree of life.</title>
        <authorList>
            <person name="Ahrendt S.R."/>
            <person name="Quandt C.A."/>
            <person name="Ciobanu D."/>
            <person name="Clum A."/>
            <person name="Salamov A."/>
            <person name="Andreopoulos B."/>
            <person name="Cheng J.F."/>
            <person name="Woyke T."/>
            <person name="Pelin A."/>
            <person name="Henrissat B."/>
            <person name="Reynolds N.K."/>
            <person name="Benny G.L."/>
            <person name="Smith M.E."/>
            <person name="James T.Y."/>
            <person name="Grigoriev I.V."/>
        </authorList>
    </citation>
    <scope>NUCLEOTIDE SEQUENCE [LARGE SCALE GENOMIC DNA]</scope>
</reference>
<feature type="region of interest" description="Disordered" evidence="1">
    <location>
        <begin position="158"/>
        <end position="196"/>
    </location>
</feature>
<feature type="compositionally biased region" description="Polar residues" evidence="1">
    <location>
        <begin position="30"/>
        <end position="40"/>
    </location>
</feature>
<name>A0A4P9WTE3_9FUNG</name>
<organism evidence="2 3">
    <name type="scientific">Blyttiomyces helicus</name>
    <dbReference type="NCBI Taxonomy" id="388810"/>
    <lineage>
        <taxon>Eukaryota</taxon>
        <taxon>Fungi</taxon>
        <taxon>Fungi incertae sedis</taxon>
        <taxon>Chytridiomycota</taxon>
        <taxon>Chytridiomycota incertae sedis</taxon>
        <taxon>Chytridiomycetes</taxon>
        <taxon>Chytridiomycetes incertae sedis</taxon>
        <taxon>Blyttiomyces</taxon>
    </lineage>
</organism>
<feature type="region of interest" description="Disordered" evidence="1">
    <location>
        <begin position="1"/>
        <end position="54"/>
    </location>
</feature>
<dbReference type="EMBL" id="KZ993850">
    <property type="protein sequence ID" value="RKO94620.1"/>
    <property type="molecule type" value="Genomic_DNA"/>
</dbReference>
<dbReference type="Proteomes" id="UP000269721">
    <property type="component" value="Unassembled WGS sequence"/>
</dbReference>
<dbReference type="AlphaFoldDB" id="A0A4P9WTE3"/>
<keyword evidence="3" id="KW-1185">Reference proteome</keyword>
<evidence type="ECO:0000313" key="3">
    <source>
        <dbReference type="Proteomes" id="UP000269721"/>
    </source>
</evidence>
<gene>
    <name evidence="2" type="ORF">BDK51DRAFT_31017</name>
</gene>